<dbReference type="Proteomes" id="UP001321473">
    <property type="component" value="Unassembled WGS sequence"/>
</dbReference>
<evidence type="ECO:0008006" key="4">
    <source>
        <dbReference type="Google" id="ProtNLM"/>
    </source>
</evidence>
<keyword evidence="1" id="KW-0677">Repeat</keyword>
<name>A0AAQ4DWV7_AMBAM</name>
<comment type="caution">
    <text evidence="2">The sequence shown here is derived from an EMBL/GenBank/DDBJ whole genome shotgun (WGS) entry which is preliminary data.</text>
</comment>
<protein>
    <recommendedName>
        <fullName evidence="4">Nlr family card domain protein</fullName>
    </recommendedName>
</protein>
<keyword evidence="3" id="KW-1185">Reference proteome</keyword>
<organism evidence="2 3">
    <name type="scientific">Amblyomma americanum</name>
    <name type="common">Lone star tick</name>
    <dbReference type="NCBI Taxonomy" id="6943"/>
    <lineage>
        <taxon>Eukaryota</taxon>
        <taxon>Metazoa</taxon>
        <taxon>Ecdysozoa</taxon>
        <taxon>Arthropoda</taxon>
        <taxon>Chelicerata</taxon>
        <taxon>Arachnida</taxon>
        <taxon>Acari</taxon>
        <taxon>Parasitiformes</taxon>
        <taxon>Ixodida</taxon>
        <taxon>Ixodoidea</taxon>
        <taxon>Ixodidae</taxon>
        <taxon>Amblyomminae</taxon>
        <taxon>Amblyomma</taxon>
    </lineage>
</organism>
<dbReference type="Gene3D" id="3.80.10.10">
    <property type="entry name" value="Ribonuclease Inhibitor"/>
    <property type="match status" value="2"/>
</dbReference>
<accession>A0AAQ4DWV7</accession>
<reference evidence="2 3" key="1">
    <citation type="journal article" date="2023" name="Arcadia Sci">
        <title>De novo assembly of a long-read Amblyomma americanum tick genome.</title>
        <authorList>
            <person name="Chou S."/>
            <person name="Poskanzer K.E."/>
            <person name="Rollins M."/>
            <person name="Thuy-Boun P.S."/>
        </authorList>
    </citation>
    <scope>NUCLEOTIDE SEQUENCE [LARGE SCALE GENOMIC DNA]</scope>
    <source>
        <strain evidence="2">F_SG_1</strain>
        <tissue evidence="2">Salivary glands</tissue>
    </source>
</reference>
<dbReference type="PANTHER" id="PTHR24111">
    <property type="entry name" value="LEUCINE-RICH REPEAT-CONTAINING PROTEIN 34"/>
    <property type="match status" value="1"/>
</dbReference>
<proteinExistence type="predicted"/>
<gene>
    <name evidence="2" type="ORF">V5799_006270</name>
</gene>
<sequence>MATPEDCLRNARSCVNEFLFFLNYELRESSGTSGHLSLVDIDYPRLSRPREKDYDIWLQVNFLINKLLATHRCIGTLDLKCSFSSIILHPYDCFFCDALRTNPSIKTLKMNFLYDHKHENVCAAISTCVKLERLELDLSLHPPEGLFPALSSHLHTTTALTVLKMPQLQITKQQADMSLVNRTGFAQYLKNTATLKTLSIEVAVVTGCGHENRWLWILDGLSESRTITEVSLQNVVPCEASSEKIAKIFAQNSVLRSVHIIFRSEPADHRFTSVHNWDGLEAFTQNETLEEVTLSSHIWPVKQWALFFAALARKQNLRKATVAVTRENRRLLPQLRSLLGESGAQAKAALDTGCYFLGSEPGLPHYGAFSRVCAFRGQYTTREIFQTLEHATSLDHIAHLFLQIAVVDFDKSLSSAVSKYVKATSTLQGLRLSMNWSPLTNNHPNRSWNIIVSSFFENKSIKQLSISATYMDDEDVERLADAVKLSKVIRGAEYLNEAPKKSHLFFRHLSADIAENYRILRVNFFTPTERDSPAFRDWYAVWEVARRNSDLIRRAAAFVSGARPDRVNEFLFFLNYELRESSGTSGHLSLVDIDYPRLSRPREKDYDIWLQVNFLINKLLATHRCIGTLDLKCSFSSIILHPYDCFFCDALRTNPSIKTLKMNFLYDHKHENVCAAISTCVKLERLELDLSLHPPEGLFPALSSHLHTTTALTVLKMPQLQITKQQADMSLVNRTGFAQYLKNTATLKTLSIEVAVVTGCGHENRWLWILDGLSESRTITEVSLQNVVPCEASSEKIAKIFAQNSVLRSVHIIFRSEPADHRFTSVHNWDGLEAFTQNETLEEVTLSSHIWPVKQWALFFAALARKQNLRKATVAVTRENRRLLPQLRSLLGESGAQAKAALDTGCYFLGSEPGLPHYGAFSRVCAFRGQYTTREIFQTLEHATSLDHIAHLFLQIAVVDFDKSLSSAVSKYVKATSTLQGLRLSMNWSPLTNNHPNRSWNIIVSSFFENKSIKQLSISATYMDDEDVERLADAVKLSKVIRGAEYLNEAPKKSHLFFRHLSADIAENYRILRVNFFTPTERDSPAFRDWYAVWEVARRNSDLIRRAAAFVSGARPDRCCASALERVASHPALPEEVAHLCSVDEAEAARMIRAALLSFQSIEAFMRLAGVERQRVECHPREDGRLQLHDLNEYCWAALRRYLTLRDVRESPARP</sequence>
<dbReference type="PANTHER" id="PTHR24111:SF0">
    <property type="entry name" value="LEUCINE-RICH REPEAT-CONTAINING PROTEIN"/>
    <property type="match status" value="1"/>
</dbReference>
<evidence type="ECO:0000313" key="3">
    <source>
        <dbReference type="Proteomes" id="UP001321473"/>
    </source>
</evidence>
<dbReference type="InterPro" id="IPR032675">
    <property type="entry name" value="LRR_dom_sf"/>
</dbReference>
<evidence type="ECO:0000256" key="1">
    <source>
        <dbReference type="ARBA" id="ARBA00022737"/>
    </source>
</evidence>
<dbReference type="InterPro" id="IPR052201">
    <property type="entry name" value="LRR-containing_regulator"/>
</dbReference>
<dbReference type="EMBL" id="JARKHS020025866">
    <property type="protein sequence ID" value="KAK8766947.1"/>
    <property type="molecule type" value="Genomic_DNA"/>
</dbReference>
<dbReference type="AlphaFoldDB" id="A0AAQ4DWV7"/>
<evidence type="ECO:0000313" key="2">
    <source>
        <dbReference type="EMBL" id="KAK8766947.1"/>
    </source>
</evidence>
<dbReference type="SUPFAM" id="SSF52047">
    <property type="entry name" value="RNI-like"/>
    <property type="match status" value="2"/>
</dbReference>